<organism evidence="4 5">
    <name type="scientific">Desertihabitans brevis</name>
    <dbReference type="NCBI Taxonomy" id="2268447"/>
    <lineage>
        <taxon>Bacteria</taxon>
        <taxon>Bacillati</taxon>
        <taxon>Actinomycetota</taxon>
        <taxon>Actinomycetes</taxon>
        <taxon>Propionibacteriales</taxon>
        <taxon>Propionibacteriaceae</taxon>
        <taxon>Desertihabitans</taxon>
    </lineage>
</organism>
<keyword evidence="5" id="KW-1185">Reference proteome</keyword>
<protein>
    <recommendedName>
        <fullName evidence="6">Coenzyme F420 hydrogenase</fullName>
    </recommendedName>
</protein>
<gene>
    <name evidence="4" type="ORF">DT076_08725</name>
</gene>
<feature type="region of interest" description="Disordered" evidence="1">
    <location>
        <begin position="1"/>
        <end position="25"/>
    </location>
</feature>
<accession>A0A367YYQ0</accession>
<dbReference type="GO" id="GO:0033354">
    <property type="term" value="P:chlorophyll cycle"/>
    <property type="evidence" value="ECO:0007669"/>
    <property type="project" value="TreeGrafter"/>
</dbReference>
<dbReference type="AlphaFoldDB" id="A0A367YYQ0"/>
<sequence>MALDEHGFLRPRRRPGTRPDPEDDRRAAALFRRSCPGVRVQRTEVRGARWHPTMGGYLEAWSAAATDPETRHRGSSGGVLTALSAWLAEQGVPAVVARADRPDPRRTVSVQITTREEALAAAGSRYNPVAAAAHPGATDPSGVVTGKPCEVAALRQLEQATGERGPLLLSFFCAGTPSQQATDRVLDRLGVEPGVPLRDLWFRGRGWPGRFTAVTADGQSPSLSYDESWGAVLGPAVQWRCKICPDGVGDLSDITAADFWEADEKGYPLFGEQDGRSALLARTPRGRDVVRAAVAAGVLTVAPLDVDALAGVQPFQRQRRSTLVGRGIGSRLAGRALPRYRGFGLWSLAVRRLRANVRAGRGTFRRVRASRREGRTGPA</sequence>
<dbReference type="InterPro" id="IPR007516">
    <property type="entry name" value="Co_F420_Hydgase/DH_bsu_N"/>
</dbReference>
<evidence type="ECO:0000259" key="3">
    <source>
        <dbReference type="Pfam" id="PF04432"/>
    </source>
</evidence>
<feature type="domain" description="Coenzyme F420 hydrogenase/dehydrogenase beta subunit C-terminal" evidence="3">
    <location>
        <begin position="144"/>
        <end position="305"/>
    </location>
</feature>
<dbReference type="Proteomes" id="UP000252770">
    <property type="component" value="Unassembled WGS sequence"/>
</dbReference>
<evidence type="ECO:0000313" key="4">
    <source>
        <dbReference type="EMBL" id="RCK70142.1"/>
    </source>
</evidence>
<comment type="caution">
    <text evidence="4">The sequence shown here is derived from an EMBL/GenBank/DDBJ whole genome shotgun (WGS) entry which is preliminary data.</text>
</comment>
<evidence type="ECO:0008006" key="6">
    <source>
        <dbReference type="Google" id="ProtNLM"/>
    </source>
</evidence>
<evidence type="ECO:0000313" key="5">
    <source>
        <dbReference type="Proteomes" id="UP000252770"/>
    </source>
</evidence>
<name>A0A367YYQ0_9ACTN</name>
<reference evidence="4 5" key="1">
    <citation type="submission" date="2018-07" db="EMBL/GenBank/DDBJ databases">
        <title>Desertimonas flava gen. nov. sp. nov.</title>
        <authorList>
            <person name="Liu S."/>
        </authorList>
    </citation>
    <scope>NUCLEOTIDE SEQUENCE [LARGE SCALE GENOMIC DNA]</scope>
    <source>
        <strain evidence="4 5">16Sb5-5</strain>
    </source>
</reference>
<dbReference type="PANTHER" id="PTHR31332:SF0">
    <property type="entry name" value="7-HYDROXYMETHYL CHLOROPHYLL A REDUCTASE, CHLOROPLASTIC"/>
    <property type="match status" value="1"/>
</dbReference>
<dbReference type="EMBL" id="QOUI01000004">
    <property type="protein sequence ID" value="RCK70142.1"/>
    <property type="molecule type" value="Genomic_DNA"/>
</dbReference>
<dbReference type="InterPro" id="IPR045220">
    <property type="entry name" value="FRHB/FDHB/HCAR-like"/>
</dbReference>
<evidence type="ECO:0000256" key="1">
    <source>
        <dbReference type="SAM" id="MobiDB-lite"/>
    </source>
</evidence>
<dbReference type="Pfam" id="PF04422">
    <property type="entry name" value="FrhB_FdhB_N"/>
    <property type="match status" value="1"/>
</dbReference>
<feature type="domain" description="Coenzyme F420 hydrogenase/dehydrogenase beta subunit N-terminal" evidence="2">
    <location>
        <begin position="61"/>
        <end position="130"/>
    </location>
</feature>
<dbReference type="PANTHER" id="PTHR31332">
    <property type="entry name" value="7-HYDROXYMETHYL CHLOROPHYLL A REDUCTASE, CHLOROPLASTIC"/>
    <property type="match status" value="1"/>
</dbReference>
<dbReference type="InterPro" id="IPR007525">
    <property type="entry name" value="FrhB_FdhB_C"/>
</dbReference>
<dbReference type="Pfam" id="PF04432">
    <property type="entry name" value="FrhB_FdhB_C"/>
    <property type="match status" value="1"/>
</dbReference>
<dbReference type="GO" id="GO:0090415">
    <property type="term" value="F:7-hydroxymethyl chlorophyll a reductase activity"/>
    <property type="evidence" value="ECO:0007669"/>
    <property type="project" value="TreeGrafter"/>
</dbReference>
<evidence type="ECO:0000259" key="2">
    <source>
        <dbReference type="Pfam" id="PF04422"/>
    </source>
</evidence>
<proteinExistence type="predicted"/>